<name>A0ABQ8ELW8_BRANA</name>
<protein>
    <submittedName>
        <fullName evidence="1">Uncharacterized protein</fullName>
    </submittedName>
</protein>
<comment type="caution">
    <text evidence="1">The sequence shown here is derived from an EMBL/GenBank/DDBJ whole genome shotgun (WGS) entry which is preliminary data.</text>
</comment>
<organism evidence="1 2">
    <name type="scientific">Brassica napus</name>
    <name type="common">Rape</name>
    <dbReference type="NCBI Taxonomy" id="3708"/>
    <lineage>
        <taxon>Eukaryota</taxon>
        <taxon>Viridiplantae</taxon>
        <taxon>Streptophyta</taxon>
        <taxon>Embryophyta</taxon>
        <taxon>Tracheophyta</taxon>
        <taxon>Spermatophyta</taxon>
        <taxon>Magnoliopsida</taxon>
        <taxon>eudicotyledons</taxon>
        <taxon>Gunneridae</taxon>
        <taxon>Pentapetalae</taxon>
        <taxon>rosids</taxon>
        <taxon>malvids</taxon>
        <taxon>Brassicales</taxon>
        <taxon>Brassicaceae</taxon>
        <taxon>Brassiceae</taxon>
        <taxon>Brassica</taxon>
    </lineage>
</organism>
<evidence type="ECO:0000313" key="2">
    <source>
        <dbReference type="Proteomes" id="UP000824890"/>
    </source>
</evidence>
<reference evidence="1 2" key="1">
    <citation type="submission" date="2021-05" db="EMBL/GenBank/DDBJ databases">
        <title>Genome Assembly of Synthetic Allotetraploid Brassica napus Reveals Homoeologous Exchanges between Subgenomes.</title>
        <authorList>
            <person name="Davis J.T."/>
        </authorList>
    </citation>
    <scope>NUCLEOTIDE SEQUENCE [LARGE SCALE GENOMIC DNA]</scope>
    <source>
        <strain evidence="2">cv. Da-Ae</strain>
        <tissue evidence="1">Seedling</tissue>
    </source>
</reference>
<sequence length="50" mass="5505">MVRVRSQQNCLAGLVAYLAENPLVAQFIDMKIARNISANLEACIGEISNR</sequence>
<proteinExistence type="predicted"/>
<gene>
    <name evidence="1" type="ORF">HID58_002313</name>
</gene>
<evidence type="ECO:0000313" key="1">
    <source>
        <dbReference type="EMBL" id="KAH0942676.1"/>
    </source>
</evidence>
<dbReference type="EMBL" id="JAGKQM010000001">
    <property type="protein sequence ID" value="KAH0942676.1"/>
    <property type="molecule type" value="Genomic_DNA"/>
</dbReference>
<accession>A0ABQ8ELW8</accession>
<keyword evidence="2" id="KW-1185">Reference proteome</keyword>
<dbReference type="Proteomes" id="UP000824890">
    <property type="component" value="Unassembled WGS sequence"/>
</dbReference>